<feature type="domain" description="IPT/TIG" evidence="1">
    <location>
        <begin position="22"/>
        <end position="48"/>
    </location>
</feature>
<dbReference type="SUPFAM" id="SSF81296">
    <property type="entry name" value="E set domains"/>
    <property type="match status" value="1"/>
</dbReference>
<reference evidence="2" key="1">
    <citation type="journal article" date="2019" name="bioRxiv">
        <title>The Genome of the Zebra Mussel, Dreissena polymorpha: A Resource for Invasive Species Research.</title>
        <authorList>
            <person name="McCartney M.A."/>
            <person name="Auch B."/>
            <person name="Kono T."/>
            <person name="Mallez S."/>
            <person name="Zhang Y."/>
            <person name="Obille A."/>
            <person name="Becker A."/>
            <person name="Abrahante J.E."/>
            <person name="Garbe J."/>
            <person name="Badalamenti J.P."/>
            <person name="Herman A."/>
            <person name="Mangelson H."/>
            <person name="Liachko I."/>
            <person name="Sullivan S."/>
            <person name="Sone E.D."/>
            <person name="Koren S."/>
            <person name="Silverstein K.A.T."/>
            <person name="Beckman K.B."/>
            <person name="Gohl D.M."/>
        </authorList>
    </citation>
    <scope>NUCLEOTIDE SEQUENCE</scope>
    <source>
        <strain evidence="2">Duluth1</strain>
        <tissue evidence="2">Whole animal</tissue>
    </source>
</reference>
<reference evidence="2" key="2">
    <citation type="submission" date="2020-11" db="EMBL/GenBank/DDBJ databases">
        <authorList>
            <person name="McCartney M.A."/>
            <person name="Auch B."/>
            <person name="Kono T."/>
            <person name="Mallez S."/>
            <person name="Becker A."/>
            <person name="Gohl D.M."/>
            <person name="Silverstein K.A.T."/>
            <person name="Koren S."/>
            <person name="Bechman K.B."/>
            <person name="Herman A."/>
            <person name="Abrahante J.E."/>
            <person name="Garbe J."/>
        </authorList>
    </citation>
    <scope>NUCLEOTIDE SEQUENCE</scope>
    <source>
        <strain evidence="2">Duluth1</strain>
        <tissue evidence="2">Whole animal</tissue>
    </source>
</reference>
<dbReference type="InterPro" id="IPR014756">
    <property type="entry name" value="Ig_E-set"/>
</dbReference>
<dbReference type="InterPro" id="IPR002909">
    <property type="entry name" value="IPT_dom"/>
</dbReference>
<keyword evidence="3" id="KW-1185">Reference proteome</keyword>
<accession>A0A9D4BIH1</accession>
<evidence type="ECO:0000259" key="1">
    <source>
        <dbReference type="Pfam" id="PF01833"/>
    </source>
</evidence>
<dbReference type="Gene3D" id="2.60.40.10">
    <property type="entry name" value="Immunoglobulins"/>
    <property type="match status" value="1"/>
</dbReference>
<dbReference type="AlphaFoldDB" id="A0A9D4BIH1"/>
<dbReference type="Pfam" id="PF01833">
    <property type="entry name" value="TIG"/>
    <property type="match status" value="1"/>
</dbReference>
<dbReference type="EMBL" id="JAIWYP010000015">
    <property type="protein sequence ID" value="KAH3704520.1"/>
    <property type="molecule type" value="Genomic_DNA"/>
</dbReference>
<comment type="caution">
    <text evidence="2">The sequence shown here is derived from an EMBL/GenBank/DDBJ whole genome shotgun (WGS) entry which is preliminary data.</text>
</comment>
<evidence type="ECO:0000313" key="2">
    <source>
        <dbReference type="EMBL" id="KAH3704520.1"/>
    </source>
</evidence>
<dbReference type="InterPro" id="IPR013783">
    <property type="entry name" value="Ig-like_fold"/>
</dbReference>
<name>A0A9D4BIH1_DREPO</name>
<evidence type="ECO:0000313" key="3">
    <source>
        <dbReference type="Proteomes" id="UP000828390"/>
    </source>
</evidence>
<protein>
    <recommendedName>
        <fullName evidence="1">IPT/TIG domain-containing protein</fullName>
    </recommendedName>
</protein>
<sequence>MTVNGLTRTLSGVYTYSGALTPTIMGLNPARGGTGGGTTVTISGSGFGYRHK</sequence>
<gene>
    <name evidence="2" type="ORF">DPMN_079576</name>
</gene>
<organism evidence="2 3">
    <name type="scientific">Dreissena polymorpha</name>
    <name type="common">Zebra mussel</name>
    <name type="synonym">Mytilus polymorpha</name>
    <dbReference type="NCBI Taxonomy" id="45954"/>
    <lineage>
        <taxon>Eukaryota</taxon>
        <taxon>Metazoa</taxon>
        <taxon>Spiralia</taxon>
        <taxon>Lophotrochozoa</taxon>
        <taxon>Mollusca</taxon>
        <taxon>Bivalvia</taxon>
        <taxon>Autobranchia</taxon>
        <taxon>Heteroconchia</taxon>
        <taxon>Euheterodonta</taxon>
        <taxon>Imparidentia</taxon>
        <taxon>Neoheterodontei</taxon>
        <taxon>Myida</taxon>
        <taxon>Dreissenoidea</taxon>
        <taxon>Dreissenidae</taxon>
        <taxon>Dreissena</taxon>
    </lineage>
</organism>
<proteinExistence type="predicted"/>
<dbReference type="Proteomes" id="UP000828390">
    <property type="component" value="Unassembled WGS sequence"/>
</dbReference>